<evidence type="ECO:0000256" key="3">
    <source>
        <dbReference type="ARBA" id="ARBA00023125"/>
    </source>
</evidence>
<keyword evidence="2" id="KW-0805">Transcription regulation</keyword>
<evidence type="ECO:0000259" key="6">
    <source>
        <dbReference type="PROSITE" id="PS50931"/>
    </source>
</evidence>
<dbReference type="InterPro" id="IPR000847">
    <property type="entry name" value="LysR_HTH_N"/>
</dbReference>
<dbReference type="InterPro" id="IPR036388">
    <property type="entry name" value="WH-like_DNA-bd_sf"/>
</dbReference>
<evidence type="ECO:0000313" key="8">
    <source>
        <dbReference type="Proteomes" id="UP001622557"/>
    </source>
</evidence>
<evidence type="ECO:0000256" key="4">
    <source>
        <dbReference type="ARBA" id="ARBA00023163"/>
    </source>
</evidence>
<feature type="compositionally biased region" description="Basic and acidic residues" evidence="5">
    <location>
        <begin position="221"/>
        <end position="255"/>
    </location>
</feature>
<dbReference type="Proteomes" id="UP001622557">
    <property type="component" value="Chromosome"/>
</dbReference>
<proteinExistence type="inferred from homology"/>
<reference evidence="7 8" key="1">
    <citation type="submission" date="2022-10" db="EMBL/GenBank/DDBJ databases">
        <title>The complete genomes of actinobacterial strains from the NBC collection.</title>
        <authorList>
            <person name="Joergensen T.S."/>
            <person name="Alvarez Arevalo M."/>
            <person name="Sterndorff E.B."/>
            <person name="Faurdal D."/>
            <person name="Vuksanovic O."/>
            <person name="Mourched A.-S."/>
            <person name="Charusanti P."/>
            <person name="Shaw S."/>
            <person name="Blin K."/>
            <person name="Weber T."/>
        </authorList>
    </citation>
    <scope>NUCLEOTIDE SEQUENCE [LARGE SCALE GENOMIC DNA]</scope>
    <source>
        <strain evidence="7 8">NBC_00156</strain>
    </source>
</reference>
<dbReference type="RefSeq" id="WP_405444950.1">
    <property type="nucleotide sequence ID" value="NZ_CP108164.1"/>
</dbReference>
<dbReference type="SUPFAM" id="SSF53850">
    <property type="entry name" value="Periplasmic binding protein-like II"/>
    <property type="match status" value="1"/>
</dbReference>
<dbReference type="Pfam" id="PF03466">
    <property type="entry name" value="LysR_substrate"/>
    <property type="match status" value="2"/>
</dbReference>
<gene>
    <name evidence="7" type="ORF">OG350_02305</name>
</gene>
<dbReference type="Gene3D" id="1.10.10.10">
    <property type="entry name" value="Winged helix-like DNA-binding domain superfamily/Winged helix DNA-binding domain"/>
    <property type="match status" value="1"/>
</dbReference>
<feature type="region of interest" description="Disordered" evidence="5">
    <location>
        <begin position="221"/>
        <end position="261"/>
    </location>
</feature>
<dbReference type="PROSITE" id="PS50931">
    <property type="entry name" value="HTH_LYSR"/>
    <property type="match status" value="1"/>
</dbReference>
<evidence type="ECO:0000256" key="5">
    <source>
        <dbReference type="SAM" id="MobiDB-lite"/>
    </source>
</evidence>
<dbReference type="PANTHER" id="PTHR30419:SF31">
    <property type="entry name" value="BLR3139 PROTEIN"/>
    <property type="match status" value="1"/>
</dbReference>
<dbReference type="Pfam" id="PF00126">
    <property type="entry name" value="HTH_1"/>
    <property type="match status" value="1"/>
</dbReference>
<comment type="similarity">
    <text evidence="1">Belongs to the LysR transcriptional regulatory family.</text>
</comment>
<protein>
    <submittedName>
        <fullName evidence="7">LysR family transcriptional regulator</fullName>
    </submittedName>
</protein>
<dbReference type="PANTHER" id="PTHR30419">
    <property type="entry name" value="HTH-TYPE TRANSCRIPTIONAL REGULATOR YBHD"/>
    <property type="match status" value="1"/>
</dbReference>
<dbReference type="Gene3D" id="3.40.190.10">
    <property type="entry name" value="Periplasmic binding protein-like II"/>
    <property type="match status" value="2"/>
</dbReference>
<sequence length="349" mass="36445">MTGEPGRGAPFTGLRQAEYFLAVVDSGGITVAARRLHVAQPSLSQTIRAIERQAGAELFERTPRGVVPTPAGRALVEPARRLLAARRAAGRAVSDVASLRAGRLELVAHASVTADPLARAVGAFRRAHPGVGVLVEDAPDDEELVYALADGRHELAVVSLPLPPAPGLVTEELGHHDIWLAMAPGTAVAPGPVSAAEVSAMPLVAVLHGGSARHAVRRALADAGHEEGTGREEGTGDERSTRHQQDAGHEEDGRGPARAARSWAGVVTPRLGSVIPLVLTGAGAALVDRWYAERIAEQGGVVRRLDPPVRAPFGVARRREPLSPACRVFLDVLRETCAARSADGPGAEA</sequence>
<dbReference type="EMBL" id="CP108164">
    <property type="protein sequence ID" value="WTQ79199.1"/>
    <property type="molecule type" value="Genomic_DNA"/>
</dbReference>
<name>A0ABZ1KHC4_STRAH</name>
<dbReference type="CDD" id="cd05466">
    <property type="entry name" value="PBP2_LTTR_substrate"/>
    <property type="match status" value="1"/>
</dbReference>
<dbReference type="InterPro" id="IPR036390">
    <property type="entry name" value="WH_DNA-bd_sf"/>
</dbReference>
<dbReference type="GeneID" id="97279219"/>
<feature type="domain" description="HTH lysR-type" evidence="6">
    <location>
        <begin position="12"/>
        <end position="69"/>
    </location>
</feature>
<evidence type="ECO:0000313" key="7">
    <source>
        <dbReference type="EMBL" id="WTQ79199.1"/>
    </source>
</evidence>
<organism evidence="7 8">
    <name type="scientific">Streptomyces achromogenes</name>
    <dbReference type="NCBI Taxonomy" id="67255"/>
    <lineage>
        <taxon>Bacteria</taxon>
        <taxon>Bacillati</taxon>
        <taxon>Actinomycetota</taxon>
        <taxon>Actinomycetes</taxon>
        <taxon>Kitasatosporales</taxon>
        <taxon>Streptomycetaceae</taxon>
        <taxon>Streptomyces</taxon>
    </lineage>
</organism>
<accession>A0ABZ1KHC4</accession>
<keyword evidence="3" id="KW-0238">DNA-binding</keyword>
<dbReference type="InterPro" id="IPR050950">
    <property type="entry name" value="HTH-type_LysR_regulators"/>
</dbReference>
<dbReference type="PRINTS" id="PR00039">
    <property type="entry name" value="HTHLYSR"/>
</dbReference>
<evidence type="ECO:0000256" key="2">
    <source>
        <dbReference type="ARBA" id="ARBA00023015"/>
    </source>
</evidence>
<evidence type="ECO:0000256" key="1">
    <source>
        <dbReference type="ARBA" id="ARBA00009437"/>
    </source>
</evidence>
<keyword evidence="4" id="KW-0804">Transcription</keyword>
<dbReference type="SUPFAM" id="SSF46785">
    <property type="entry name" value="Winged helix' DNA-binding domain"/>
    <property type="match status" value="1"/>
</dbReference>
<dbReference type="InterPro" id="IPR005119">
    <property type="entry name" value="LysR_subst-bd"/>
</dbReference>
<keyword evidence="8" id="KW-1185">Reference proteome</keyword>